<sequence>MSNITQDGRIEMECDSSYDNFMEIFKFLIQLAYLIPGSILHLSIVRAILWKFKSVYQTNSFFLIYTLDSGASLIITLTDIFFNRLTVYIPPLCPILTPYFFEPSIFIKIMLITPNYFRAMKSITQIMMSINRMTCVIFPFSYITIWKKYLKLSIIITLLSPFLVIWNLFLSRVYISPAFGGFSYDYLKYVKWASLSKFHLVFISLAIIITIISTVVTMTFLIMLPTRVKSAEKSLCFSNITISVAFLIVGGFQSFFAFFPEMYTDTIYSLQFLSYDFLNISSPIVLVLMNLQLREHIFKKNGEGGGNSAFQVSKITVG</sequence>
<dbReference type="GO" id="GO:0004888">
    <property type="term" value="F:transmembrane signaling receptor activity"/>
    <property type="evidence" value="ECO:0007669"/>
    <property type="project" value="InterPro"/>
</dbReference>
<evidence type="ECO:0000313" key="7">
    <source>
        <dbReference type="EMBL" id="CAI5444197.1"/>
    </source>
</evidence>
<evidence type="ECO:0000256" key="6">
    <source>
        <dbReference type="RuleBase" id="RU280813"/>
    </source>
</evidence>
<dbReference type="GO" id="GO:0007606">
    <property type="term" value="P:sensory perception of chemical stimulus"/>
    <property type="evidence" value="ECO:0007669"/>
    <property type="project" value="UniProtKB-UniRule"/>
</dbReference>
<feature type="transmembrane region" description="Helical" evidence="6">
    <location>
        <begin position="236"/>
        <end position="260"/>
    </location>
</feature>
<name>A0A9P1IED2_9PELO</name>
<dbReference type="Proteomes" id="UP001152747">
    <property type="component" value="Unassembled WGS sequence"/>
</dbReference>
<proteinExistence type="inferred from homology"/>
<dbReference type="AlphaFoldDB" id="A0A9P1IED2"/>
<dbReference type="PANTHER" id="PTHR31627">
    <property type="entry name" value="SERPENTINE RECEPTOR CLASS GAMMA-RELATED"/>
    <property type="match status" value="1"/>
</dbReference>
<keyword evidence="8" id="KW-1185">Reference proteome</keyword>
<organism evidence="7 8">
    <name type="scientific">Caenorhabditis angaria</name>
    <dbReference type="NCBI Taxonomy" id="860376"/>
    <lineage>
        <taxon>Eukaryota</taxon>
        <taxon>Metazoa</taxon>
        <taxon>Ecdysozoa</taxon>
        <taxon>Nematoda</taxon>
        <taxon>Chromadorea</taxon>
        <taxon>Rhabditida</taxon>
        <taxon>Rhabditina</taxon>
        <taxon>Rhabditomorpha</taxon>
        <taxon>Rhabditoidea</taxon>
        <taxon>Rhabditidae</taxon>
        <taxon>Peloderinae</taxon>
        <taxon>Caenorhabditis</taxon>
    </lineage>
</organism>
<feature type="transmembrane region" description="Helical" evidence="6">
    <location>
        <begin position="272"/>
        <end position="291"/>
    </location>
</feature>
<dbReference type="OrthoDB" id="5781692at2759"/>
<feature type="transmembrane region" description="Helical" evidence="6">
    <location>
        <begin position="198"/>
        <end position="224"/>
    </location>
</feature>
<feature type="transmembrane region" description="Helical" evidence="6">
    <location>
        <begin position="149"/>
        <end position="169"/>
    </location>
</feature>
<keyword evidence="5 6" id="KW-0472">Membrane</keyword>
<accession>A0A9P1IED2</accession>
<dbReference type="PRINTS" id="PR00698">
    <property type="entry name" value="TMPROTEINSRG"/>
</dbReference>
<feature type="transmembrane region" description="Helical" evidence="6">
    <location>
        <begin position="27"/>
        <end position="49"/>
    </location>
</feature>
<comment type="similarity">
    <text evidence="2 6">Belongs to the nematode receptor-like protein srg family.</text>
</comment>
<reference evidence="7" key="1">
    <citation type="submission" date="2022-11" db="EMBL/GenBank/DDBJ databases">
        <authorList>
            <person name="Kikuchi T."/>
        </authorList>
    </citation>
    <scope>NUCLEOTIDE SEQUENCE</scope>
    <source>
        <strain evidence="7">PS1010</strain>
    </source>
</reference>
<dbReference type="EMBL" id="CANHGI010000003">
    <property type="protein sequence ID" value="CAI5444197.1"/>
    <property type="molecule type" value="Genomic_DNA"/>
</dbReference>
<feature type="transmembrane region" description="Helical" evidence="6">
    <location>
        <begin position="88"/>
        <end position="111"/>
    </location>
</feature>
<dbReference type="PANTHER" id="PTHR31627:SF43">
    <property type="entry name" value="SERPENTINE RECEPTOR CLASS GAMMA-15"/>
    <property type="match status" value="1"/>
</dbReference>
<evidence type="ECO:0000256" key="3">
    <source>
        <dbReference type="ARBA" id="ARBA00022692"/>
    </source>
</evidence>
<dbReference type="InterPro" id="IPR051119">
    <property type="entry name" value="Nematode_SR-like"/>
</dbReference>
<evidence type="ECO:0000256" key="4">
    <source>
        <dbReference type="ARBA" id="ARBA00022989"/>
    </source>
</evidence>
<evidence type="ECO:0000256" key="5">
    <source>
        <dbReference type="ARBA" id="ARBA00023136"/>
    </source>
</evidence>
<evidence type="ECO:0000256" key="1">
    <source>
        <dbReference type="ARBA" id="ARBA00004141"/>
    </source>
</evidence>
<keyword evidence="4 6" id="KW-1133">Transmembrane helix</keyword>
<feature type="transmembrane region" description="Helical" evidence="6">
    <location>
        <begin position="61"/>
        <end position="82"/>
    </location>
</feature>
<comment type="caution">
    <text evidence="7">The sequence shown here is derived from an EMBL/GenBank/DDBJ whole genome shotgun (WGS) entry which is preliminary data.</text>
</comment>
<dbReference type="InterPro" id="IPR000609">
    <property type="entry name" value="7TM_GPCR_serpentine_rcpt_Srg"/>
</dbReference>
<gene>
    <name evidence="7" type="ORF">CAMP_LOCUS6834</name>
</gene>
<evidence type="ECO:0000256" key="2">
    <source>
        <dbReference type="ARBA" id="ARBA00005692"/>
    </source>
</evidence>
<dbReference type="Pfam" id="PF02118">
    <property type="entry name" value="Srg"/>
    <property type="match status" value="1"/>
</dbReference>
<comment type="subcellular location">
    <subcellularLocation>
        <location evidence="1">Membrane</location>
        <topology evidence="1">Multi-pass membrane protein</topology>
    </subcellularLocation>
</comment>
<dbReference type="GO" id="GO:0016020">
    <property type="term" value="C:membrane"/>
    <property type="evidence" value="ECO:0007669"/>
    <property type="project" value="UniProtKB-SubCell"/>
</dbReference>
<evidence type="ECO:0000313" key="8">
    <source>
        <dbReference type="Proteomes" id="UP001152747"/>
    </source>
</evidence>
<keyword evidence="3 6" id="KW-0812">Transmembrane</keyword>
<protein>
    <recommendedName>
        <fullName evidence="6">Serpentine receptor class gamma</fullName>
    </recommendedName>
</protein>